<evidence type="ECO:0000313" key="1">
    <source>
        <dbReference type="EMBL" id="NOT35690.1"/>
    </source>
</evidence>
<evidence type="ECO:0000313" key="2">
    <source>
        <dbReference type="Proteomes" id="UP000580839"/>
    </source>
</evidence>
<organism evidence="1 2">
    <name type="scientific">Eiseniibacteriota bacterium</name>
    <dbReference type="NCBI Taxonomy" id="2212470"/>
    <lineage>
        <taxon>Bacteria</taxon>
        <taxon>Candidatus Eiseniibacteriota</taxon>
    </lineage>
</organism>
<name>A0A849SWG1_UNCEI</name>
<dbReference type="EMBL" id="JABFRW010000213">
    <property type="protein sequence ID" value="NOT35690.1"/>
    <property type="molecule type" value="Genomic_DNA"/>
</dbReference>
<evidence type="ECO:0008006" key="3">
    <source>
        <dbReference type="Google" id="ProtNLM"/>
    </source>
</evidence>
<reference evidence="1 2" key="1">
    <citation type="submission" date="2020-04" db="EMBL/GenBank/DDBJ databases">
        <title>Metagenomic profiling of ammonia- and methane-oxidizing microorganisms in a Dutch drinking water treatment plant.</title>
        <authorList>
            <person name="Poghosyan L."/>
            <person name="Leucker S."/>
        </authorList>
    </citation>
    <scope>NUCLEOTIDE SEQUENCE [LARGE SCALE GENOMIC DNA]</scope>
    <source>
        <strain evidence="1">S-RSF-IL-03</strain>
    </source>
</reference>
<dbReference type="Proteomes" id="UP000580839">
    <property type="component" value="Unassembled WGS sequence"/>
</dbReference>
<dbReference type="AlphaFoldDB" id="A0A849SWG1"/>
<proteinExistence type="predicted"/>
<dbReference type="Gene3D" id="2.60.40.4070">
    <property type="match status" value="1"/>
</dbReference>
<comment type="caution">
    <text evidence="1">The sequence shown here is derived from an EMBL/GenBank/DDBJ whole genome shotgun (WGS) entry which is preliminary data.</text>
</comment>
<accession>A0A849SWG1</accession>
<gene>
    <name evidence="1" type="ORF">HOP12_16235</name>
</gene>
<protein>
    <recommendedName>
        <fullName evidence="3">T9SS type A sorting domain-containing protein</fullName>
    </recommendedName>
</protein>
<sequence>MECLIDGPSVESELHQYYLERYPQHVVVVGADIFNGSTAALQSFRNTTGVTYALLLNAAATSGGNMFALYGDRDNFIVIDSDANRTIRFNARQQGYPYGAALDAPRVRALVDSLLATTVGVEPSTASIDWQLSIAPNPAAGAMRFELRHPGVELAPARAEVLDLAGRRVASLAAQPHRGELTAWGWDGRDLAGTRVAAGIYFVRVRLGERELLARVARLR</sequence>